<dbReference type="CDD" id="cd01132">
    <property type="entry name" value="F1-ATPase_alpha_CD"/>
    <property type="match status" value="1"/>
</dbReference>
<evidence type="ECO:0000256" key="15">
    <source>
        <dbReference type="ARBA" id="ARBA00026013"/>
    </source>
</evidence>
<dbReference type="RefSeq" id="WP_126840976.1">
    <property type="nucleotide sequence ID" value="NZ_PIQH01000002.1"/>
</dbReference>
<dbReference type="InterPro" id="IPR000194">
    <property type="entry name" value="ATPase_F1/V1/A1_a/bsu_nucl-bd"/>
</dbReference>
<dbReference type="SUPFAM" id="SSF47917">
    <property type="entry name" value="C-terminal domain of alpha and beta subunits of F1 ATP synthase"/>
    <property type="match status" value="1"/>
</dbReference>
<feature type="domain" description="ATPase F1/V1/A1 complex alpha/beta subunit nucleotide-binding" evidence="17">
    <location>
        <begin position="149"/>
        <end position="375"/>
    </location>
</feature>
<keyword evidence="21" id="KW-1185">Reference proteome</keyword>
<dbReference type="EMBL" id="PIQH01000002">
    <property type="protein sequence ID" value="RUO80971.1"/>
    <property type="molecule type" value="Genomic_DNA"/>
</dbReference>
<keyword evidence="10 16" id="KW-0406">Ion transport</keyword>
<dbReference type="PANTHER" id="PTHR48082">
    <property type="entry name" value="ATP SYNTHASE SUBUNIT ALPHA, MITOCHONDRIAL"/>
    <property type="match status" value="1"/>
</dbReference>
<evidence type="ECO:0000259" key="17">
    <source>
        <dbReference type="Pfam" id="PF00006"/>
    </source>
</evidence>
<protein>
    <recommendedName>
        <fullName evidence="16">ATP synthase subunit alpha</fullName>
        <ecNumber evidence="16">7.1.2.2</ecNumber>
    </recommendedName>
    <alternativeName>
        <fullName evidence="16">ATP synthase F1 sector subunit alpha</fullName>
    </alternativeName>
    <alternativeName>
        <fullName evidence="16">F-ATPase subunit alpha</fullName>
    </alternativeName>
</protein>
<dbReference type="InterPro" id="IPR027417">
    <property type="entry name" value="P-loop_NTPase"/>
</dbReference>
<accession>A0A432ZT08</accession>
<evidence type="ECO:0000256" key="6">
    <source>
        <dbReference type="ARBA" id="ARBA00022741"/>
    </source>
</evidence>
<comment type="catalytic activity">
    <reaction evidence="16">
        <text>ATP + H2O + 4 H(+)(in) = ADP + phosphate + 5 H(+)(out)</text>
        <dbReference type="Rhea" id="RHEA:57720"/>
        <dbReference type="ChEBI" id="CHEBI:15377"/>
        <dbReference type="ChEBI" id="CHEBI:15378"/>
        <dbReference type="ChEBI" id="CHEBI:30616"/>
        <dbReference type="ChEBI" id="CHEBI:43474"/>
        <dbReference type="ChEBI" id="CHEBI:456216"/>
        <dbReference type="EC" id="7.1.2.2"/>
    </reaction>
</comment>
<evidence type="ECO:0000256" key="7">
    <source>
        <dbReference type="ARBA" id="ARBA00022781"/>
    </source>
</evidence>
<keyword evidence="9 16" id="KW-1278">Translocase</keyword>
<dbReference type="SUPFAM" id="SSF50615">
    <property type="entry name" value="N-terminal domain of alpha and beta subunits of F1 ATP synthase"/>
    <property type="match status" value="1"/>
</dbReference>
<dbReference type="GO" id="GO:0043531">
    <property type="term" value="F:ADP binding"/>
    <property type="evidence" value="ECO:0007669"/>
    <property type="project" value="TreeGrafter"/>
</dbReference>
<keyword evidence="8 16" id="KW-0067">ATP-binding</keyword>
<dbReference type="CDD" id="cd18113">
    <property type="entry name" value="ATP-synt_F1_alpha_C"/>
    <property type="match status" value="1"/>
</dbReference>
<keyword evidence="11 16" id="KW-0472">Membrane</keyword>
<dbReference type="Pfam" id="PF00306">
    <property type="entry name" value="ATP-synt_ab_C"/>
    <property type="match status" value="1"/>
</dbReference>
<dbReference type="PANTHER" id="PTHR48082:SF2">
    <property type="entry name" value="ATP SYNTHASE SUBUNIT ALPHA, MITOCHONDRIAL"/>
    <property type="match status" value="1"/>
</dbReference>
<comment type="subcellular location">
    <subcellularLocation>
        <location evidence="16">Cell membrane</location>
        <topology evidence="16">Peripheral membrane protein</topology>
    </subcellularLocation>
    <subcellularLocation>
        <location evidence="2">Membrane</location>
        <topology evidence="2">Peripheral membrane protein</topology>
    </subcellularLocation>
</comment>
<feature type="site" description="Required for activity" evidence="16">
    <location>
        <position position="373"/>
    </location>
</feature>
<feature type="domain" description="ATPase F1/V1/A1 complex alpha/beta subunit N-terminal" evidence="19">
    <location>
        <begin position="28"/>
        <end position="92"/>
    </location>
</feature>
<dbReference type="GO" id="GO:0046933">
    <property type="term" value="F:proton-transporting ATP synthase activity, rotational mechanism"/>
    <property type="evidence" value="ECO:0007669"/>
    <property type="project" value="UniProtKB-UniRule"/>
</dbReference>
<sequence length="513" mass="55794">MQLNSNEIAELIKQRIEKFEVTNEARNEGTIMSVTDGIIRIHGLADCLQGEMIELPGNRYAIALNLERDSVGAVVMGPYADLQEGVKVKSTGRILEVPVGRNLLGRVVNTLGEPIDGKGPIDADGFEPVEKIAPGVIDRQSVDQPVQTGYKSIDSMIPIGRGQRELVIGDRQTGKTALAVDAIINQKDSGIKCVYVAIGQKNSTISAVVRKLEEHGAMENTIVVAASASESAALQYLAAYSGCTMGEYFRDRGEDSLIVYDDLSKQAVAYRQISLLLRRPPGREAYPGDVFYLHSRLLERAARVNADYVEKFTNGEVKGKTGSLTALPIIETQAGDVSAFVPTNVISITDGQIFLETDLFNSGIRPAVNAGISVSRVGGAAQTKIIKKLGGGIRLALAQYRELAAFAQFASDLDESTRAQLEHGQRVTELMKQKQYQPMSVAQMAVSIFAVEKGFLKDVALEKIGDFESALQAYMKSEHAELMTEIDNTGNYNDDIEAALKAALEKFKQTQSW</sequence>
<evidence type="ECO:0000256" key="3">
    <source>
        <dbReference type="ARBA" id="ARBA00022448"/>
    </source>
</evidence>
<dbReference type="InterPro" id="IPR038376">
    <property type="entry name" value="ATP_synth_asu_C_sf"/>
</dbReference>
<dbReference type="InterPro" id="IPR000793">
    <property type="entry name" value="ATP_synth_asu_C"/>
</dbReference>
<evidence type="ECO:0000256" key="16">
    <source>
        <dbReference type="HAMAP-Rule" id="MF_01346"/>
    </source>
</evidence>
<organism evidence="20 21">
    <name type="scientific">Idiomarina tyrosinivorans</name>
    <dbReference type="NCBI Taxonomy" id="1445662"/>
    <lineage>
        <taxon>Bacteria</taxon>
        <taxon>Pseudomonadati</taxon>
        <taxon>Pseudomonadota</taxon>
        <taxon>Gammaproteobacteria</taxon>
        <taxon>Alteromonadales</taxon>
        <taxon>Idiomarinaceae</taxon>
        <taxon>Idiomarina</taxon>
    </lineage>
</organism>
<keyword evidence="6 16" id="KW-0547">Nucleotide-binding</keyword>
<keyword evidence="4 16" id="KW-1003">Cell membrane</keyword>
<dbReference type="Gene3D" id="2.40.30.20">
    <property type="match status" value="1"/>
</dbReference>
<keyword evidence="7 16" id="KW-0375">Hydrogen ion transport</keyword>
<evidence type="ECO:0000256" key="8">
    <source>
        <dbReference type="ARBA" id="ARBA00022840"/>
    </source>
</evidence>
<evidence type="ECO:0000256" key="10">
    <source>
        <dbReference type="ARBA" id="ARBA00023065"/>
    </source>
</evidence>
<keyword evidence="13 16" id="KW-0066">ATP synthesis</keyword>
<keyword evidence="3 16" id="KW-0813">Transport</keyword>
<dbReference type="AlphaFoldDB" id="A0A432ZT08"/>
<dbReference type="InterPro" id="IPR005294">
    <property type="entry name" value="ATP_synth_F1_asu"/>
</dbReference>
<dbReference type="EC" id="7.1.2.2" evidence="16"/>
<feature type="domain" description="ATP synthase alpha subunit C-terminal" evidence="18">
    <location>
        <begin position="382"/>
        <end position="507"/>
    </location>
</feature>
<dbReference type="Pfam" id="PF00006">
    <property type="entry name" value="ATP-synt_ab"/>
    <property type="match status" value="1"/>
</dbReference>
<name>A0A432ZT08_9GAMM</name>
<dbReference type="HAMAP" id="MF_01346">
    <property type="entry name" value="ATP_synth_alpha_bact"/>
    <property type="match status" value="1"/>
</dbReference>
<dbReference type="NCBIfam" id="NF009884">
    <property type="entry name" value="PRK13343.1"/>
    <property type="match status" value="1"/>
</dbReference>
<proteinExistence type="inferred from homology"/>
<evidence type="ECO:0000256" key="11">
    <source>
        <dbReference type="ARBA" id="ARBA00023136"/>
    </source>
</evidence>
<dbReference type="CDD" id="cd18116">
    <property type="entry name" value="ATP-synt_F1_alpha_N"/>
    <property type="match status" value="1"/>
</dbReference>
<dbReference type="Proteomes" id="UP000287996">
    <property type="component" value="Unassembled WGS sequence"/>
</dbReference>
<dbReference type="PROSITE" id="PS00152">
    <property type="entry name" value="ATPASE_ALPHA_BETA"/>
    <property type="match status" value="1"/>
</dbReference>
<evidence type="ECO:0000256" key="5">
    <source>
        <dbReference type="ARBA" id="ARBA00022519"/>
    </source>
</evidence>
<comment type="caution">
    <text evidence="20">The sequence shown here is derived from an EMBL/GenBank/DDBJ whole genome shotgun (WGS) entry which is preliminary data.</text>
</comment>
<dbReference type="InterPro" id="IPR033732">
    <property type="entry name" value="ATP_synth_F1_a_nt-bd_dom"/>
</dbReference>
<dbReference type="GO" id="GO:0045259">
    <property type="term" value="C:proton-transporting ATP synthase complex"/>
    <property type="evidence" value="ECO:0007669"/>
    <property type="project" value="UniProtKB-KW"/>
</dbReference>
<reference evidence="20 21" key="1">
    <citation type="journal article" date="2011" name="Front. Microbiol.">
        <title>Genomic signatures of strain selection and enhancement in Bacillus atrophaeus var. globigii, a historical biowarfare simulant.</title>
        <authorList>
            <person name="Gibbons H.S."/>
            <person name="Broomall S.M."/>
            <person name="McNew L.A."/>
            <person name="Daligault H."/>
            <person name="Chapman C."/>
            <person name="Bruce D."/>
            <person name="Karavis M."/>
            <person name="Krepps M."/>
            <person name="McGregor P.A."/>
            <person name="Hong C."/>
            <person name="Park K.H."/>
            <person name="Akmal A."/>
            <person name="Feldman A."/>
            <person name="Lin J.S."/>
            <person name="Chang W.E."/>
            <person name="Higgs B.W."/>
            <person name="Demirev P."/>
            <person name="Lindquist J."/>
            <person name="Liem A."/>
            <person name="Fochler E."/>
            <person name="Read T.D."/>
            <person name="Tapia R."/>
            <person name="Johnson S."/>
            <person name="Bishop-Lilly K.A."/>
            <person name="Detter C."/>
            <person name="Han C."/>
            <person name="Sozhamannan S."/>
            <person name="Rosenzweig C.N."/>
            <person name="Skowronski E.W."/>
        </authorList>
    </citation>
    <scope>NUCLEOTIDE SEQUENCE [LARGE SCALE GENOMIC DNA]</scope>
    <source>
        <strain evidence="20 21">CC-PW-9</strain>
    </source>
</reference>
<comment type="function">
    <text evidence="1 16">Produces ATP from ADP in the presence of a proton gradient across the membrane. The alpha chain is a regulatory subunit.</text>
</comment>
<gene>
    <name evidence="16 20" type="primary">atpA</name>
    <name evidence="20" type="ORF">CWI84_02325</name>
</gene>
<dbReference type="Gene3D" id="1.20.150.20">
    <property type="entry name" value="ATP synthase alpha/beta chain, C-terminal domain"/>
    <property type="match status" value="1"/>
</dbReference>
<dbReference type="Gene3D" id="3.40.50.300">
    <property type="entry name" value="P-loop containing nucleotide triphosphate hydrolases"/>
    <property type="match status" value="1"/>
</dbReference>
<dbReference type="InterPro" id="IPR020003">
    <property type="entry name" value="ATPase_a/bsu_AS"/>
</dbReference>
<evidence type="ECO:0000259" key="19">
    <source>
        <dbReference type="Pfam" id="PF02874"/>
    </source>
</evidence>
<keyword evidence="12 16" id="KW-0139">CF(1)</keyword>
<dbReference type="GO" id="GO:0005524">
    <property type="term" value="F:ATP binding"/>
    <property type="evidence" value="ECO:0007669"/>
    <property type="project" value="UniProtKB-UniRule"/>
</dbReference>
<dbReference type="FunFam" id="3.40.50.300:FF:000002">
    <property type="entry name" value="ATP synthase subunit alpha"/>
    <property type="match status" value="1"/>
</dbReference>
<evidence type="ECO:0000256" key="9">
    <source>
        <dbReference type="ARBA" id="ARBA00022967"/>
    </source>
</evidence>
<dbReference type="Pfam" id="PF02874">
    <property type="entry name" value="ATP-synt_ab_N"/>
    <property type="match status" value="1"/>
</dbReference>
<evidence type="ECO:0000256" key="13">
    <source>
        <dbReference type="ARBA" id="ARBA00023310"/>
    </source>
</evidence>
<dbReference type="GO" id="GO:0005886">
    <property type="term" value="C:plasma membrane"/>
    <property type="evidence" value="ECO:0007669"/>
    <property type="project" value="UniProtKB-SubCell"/>
</dbReference>
<dbReference type="SUPFAM" id="SSF52540">
    <property type="entry name" value="P-loop containing nucleoside triphosphate hydrolases"/>
    <property type="match status" value="1"/>
</dbReference>
<evidence type="ECO:0000313" key="20">
    <source>
        <dbReference type="EMBL" id="RUO80971.1"/>
    </source>
</evidence>
<evidence type="ECO:0000256" key="4">
    <source>
        <dbReference type="ARBA" id="ARBA00022475"/>
    </source>
</evidence>
<evidence type="ECO:0000256" key="12">
    <source>
        <dbReference type="ARBA" id="ARBA00023196"/>
    </source>
</evidence>
<dbReference type="FunFam" id="1.20.150.20:FF:000001">
    <property type="entry name" value="ATP synthase subunit alpha"/>
    <property type="match status" value="1"/>
</dbReference>
<evidence type="ECO:0000259" key="18">
    <source>
        <dbReference type="Pfam" id="PF00306"/>
    </source>
</evidence>
<dbReference type="InterPro" id="IPR036121">
    <property type="entry name" value="ATPase_F1/V1/A1_a/bsu_N_sf"/>
</dbReference>
<dbReference type="InterPro" id="IPR023366">
    <property type="entry name" value="ATP_synth_asu-like_sf"/>
</dbReference>
<evidence type="ECO:0000256" key="1">
    <source>
        <dbReference type="ARBA" id="ARBA00003784"/>
    </source>
</evidence>
<evidence type="ECO:0000256" key="2">
    <source>
        <dbReference type="ARBA" id="ARBA00004170"/>
    </source>
</evidence>
<comment type="similarity">
    <text evidence="14">Belongs to the ATPase alpha/beta chains family. T3SS ATPase subfamily.</text>
</comment>
<dbReference type="InterPro" id="IPR004100">
    <property type="entry name" value="ATPase_F1/V1/A1_a/bsu_N"/>
</dbReference>
<dbReference type="OrthoDB" id="9803053at2"/>
<evidence type="ECO:0000313" key="21">
    <source>
        <dbReference type="Proteomes" id="UP000287996"/>
    </source>
</evidence>
<dbReference type="NCBIfam" id="TIGR00962">
    <property type="entry name" value="atpA"/>
    <property type="match status" value="1"/>
</dbReference>
<comment type="subunit">
    <text evidence="15">F-type ATPases have 2 components, CF(1) - the catalytic core - and CF(0) - the membrane proton channel. CF(1) has five subunits: alpha(3), beta(3), gamma(1), delta(1), epsilon(1). CF(0) has four main subunits: a(1), b(1), b'(1) and c(9-12).</text>
</comment>
<feature type="binding site" evidence="16">
    <location>
        <begin position="169"/>
        <end position="176"/>
    </location>
    <ligand>
        <name>ATP</name>
        <dbReference type="ChEBI" id="CHEBI:30616"/>
    </ligand>
</feature>
<evidence type="ECO:0000256" key="14">
    <source>
        <dbReference type="ARBA" id="ARBA00024342"/>
    </source>
</evidence>
<dbReference type="FunFam" id="2.40.30.20:FF:000001">
    <property type="entry name" value="ATP synthase subunit alpha"/>
    <property type="match status" value="1"/>
</dbReference>
<keyword evidence="5" id="KW-0997">Cell inner membrane</keyword>